<evidence type="ECO:0000313" key="1">
    <source>
        <dbReference type="Proteomes" id="UP000095282"/>
    </source>
</evidence>
<name>A0A1I7U0S1_9PELO</name>
<proteinExistence type="predicted"/>
<dbReference type="eggNOG" id="ENOG502TH79">
    <property type="taxonomic scope" value="Eukaryota"/>
</dbReference>
<accession>A0A1I7U0S1</accession>
<evidence type="ECO:0000313" key="2">
    <source>
        <dbReference type="WBParaSite" id="Csp11.Scaffold629.g13705.t1"/>
    </source>
</evidence>
<sequence length="285" mass="32331">MFKLERLFTITYVLMLNLCYVTSSFSDFINLLKTVEENSLECVHSITESGLYSFKPDPMLPPTQCEITLVVPEGTMAYIRPSERTCETTSSENISTMCDRPHQEEQVGAGLHHFLFDGAESVTVSVHITPIITLGCAEWAKNLFDLLDHTIVLENNLNSKYCMIQLPPSIEISWVNFESSSKRKPCCPDVFVASTDIAHNPISYSDSFSACDLRTTRPSVSTQCESTFMYLRQSAKYDKVLFRVQARHKENMLKCIPLATEIEPSDFTCIKRKKSSRSKTKQLFS</sequence>
<dbReference type="Proteomes" id="UP000095282">
    <property type="component" value="Unplaced"/>
</dbReference>
<dbReference type="WBParaSite" id="Csp11.Scaffold629.g13705.t1">
    <property type="protein sequence ID" value="Csp11.Scaffold629.g13705.t1"/>
    <property type="gene ID" value="Csp11.Scaffold629.g13705"/>
</dbReference>
<reference evidence="2" key="1">
    <citation type="submission" date="2016-11" db="UniProtKB">
        <authorList>
            <consortium name="WormBaseParasite"/>
        </authorList>
    </citation>
    <scope>IDENTIFICATION</scope>
</reference>
<organism evidence="1 2">
    <name type="scientific">Caenorhabditis tropicalis</name>
    <dbReference type="NCBI Taxonomy" id="1561998"/>
    <lineage>
        <taxon>Eukaryota</taxon>
        <taxon>Metazoa</taxon>
        <taxon>Ecdysozoa</taxon>
        <taxon>Nematoda</taxon>
        <taxon>Chromadorea</taxon>
        <taxon>Rhabditida</taxon>
        <taxon>Rhabditina</taxon>
        <taxon>Rhabditomorpha</taxon>
        <taxon>Rhabditoidea</taxon>
        <taxon>Rhabditidae</taxon>
        <taxon>Peloderinae</taxon>
        <taxon>Caenorhabditis</taxon>
    </lineage>
</organism>
<keyword evidence="1" id="KW-1185">Reference proteome</keyword>
<dbReference type="AlphaFoldDB" id="A0A1I7U0S1"/>
<protein>
    <submittedName>
        <fullName evidence="2">CUB_2 domain-containing protein</fullName>
    </submittedName>
</protein>